<organism evidence="1 2">
    <name type="scientific">Mycobacterium paraseoulense</name>
    <dbReference type="NCBI Taxonomy" id="590652"/>
    <lineage>
        <taxon>Bacteria</taxon>
        <taxon>Bacillati</taxon>
        <taxon>Actinomycetota</taxon>
        <taxon>Actinomycetes</taxon>
        <taxon>Mycobacteriales</taxon>
        <taxon>Mycobacteriaceae</taxon>
        <taxon>Mycobacterium</taxon>
    </lineage>
</organism>
<dbReference type="Proteomes" id="UP000192513">
    <property type="component" value="Unassembled WGS sequence"/>
</dbReference>
<name>A0A1X0I523_9MYCO</name>
<gene>
    <name evidence="1" type="ORF">BST39_24415</name>
</gene>
<proteinExistence type="predicted"/>
<evidence type="ECO:0008006" key="3">
    <source>
        <dbReference type="Google" id="ProtNLM"/>
    </source>
</evidence>
<keyword evidence="2" id="KW-1185">Reference proteome</keyword>
<comment type="caution">
    <text evidence="1">The sequence shown here is derived from an EMBL/GenBank/DDBJ whole genome shotgun (WGS) entry which is preliminary data.</text>
</comment>
<accession>A0A1X0I523</accession>
<dbReference type="AlphaFoldDB" id="A0A1X0I523"/>
<dbReference type="OrthoDB" id="4378081at2"/>
<sequence length="387" mass="42109">MATIASAYAKDDLWPYPLPFGFEGGASTEADALVSVSGDGVDLNVIWRQVSEAITAWNAERSSITALLAFSTANTADAIPQSSSSDSFEVATEWGEPESLRAPTEHLLLGYSFEDYDRAIRSSWKFMRAATAEQIRAQFNYGLEADNRLVNGTLLQALFSNTPDVNEWNHTVYPLYNGDNYVPPDYLGKSFTAPHNHYLVSEGAVVDSGDIETLLKTVTEHGFNEPGAQLILLCNPEEGEVISTFKAGVENQNNQIAHHDFIPSAGSPAWLTPENIVGKVAPAEFNGLKVSGSYGPLWVIETDYVPAKYAAVVSTYGKNSPNNAIGFREHVQPVYRGLRVIPGPVPAYPITESFLSRSFGVGVRRRGQAAVMQVKAAGDYEVPEIPK</sequence>
<reference evidence="1 2" key="1">
    <citation type="submission" date="2017-02" db="EMBL/GenBank/DDBJ databases">
        <title>The new phylogeny of genus Mycobacterium.</title>
        <authorList>
            <person name="Tortoli E."/>
            <person name="Trovato A."/>
            <person name="Cirillo D.M."/>
        </authorList>
    </citation>
    <scope>NUCLEOTIDE SEQUENCE [LARGE SCALE GENOMIC DNA]</scope>
    <source>
        <strain evidence="1 2">DSM 45000</strain>
    </source>
</reference>
<evidence type="ECO:0000313" key="1">
    <source>
        <dbReference type="EMBL" id="ORB34317.1"/>
    </source>
</evidence>
<dbReference type="RefSeq" id="WP_083175116.1">
    <property type="nucleotide sequence ID" value="NZ_AP022619.1"/>
</dbReference>
<protein>
    <recommendedName>
        <fullName evidence="3">Phage capsid protein</fullName>
    </recommendedName>
</protein>
<dbReference type="EMBL" id="MVIE01000046">
    <property type="protein sequence ID" value="ORB34317.1"/>
    <property type="molecule type" value="Genomic_DNA"/>
</dbReference>
<evidence type="ECO:0000313" key="2">
    <source>
        <dbReference type="Proteomes" id="UP000192513"/>
    </source>
</evidence>